<dbReference type="GO" id="GO:0005737">
    <property type="term" value="C:cytoplasm"/>
    <property type="evidence" value="ECO:0007669"/>
    <property type="project" value="UniProtKB-ARBA"/>
</dbReference>
<evidence type="ECO:0000256" key="1">
    <source>
        <dbReference type="ARBA" id="ARBA00008563"/>
    </source>
</evidence>
<evidence type="ECO:0000313" key="8">
    <source>
        <dbReference type="EMBL" id="OHA53630.1"/>
    </source>
</evidence>
<protein>
    <recommendedName>
        <fullName evidence="6">Large ribosomal subunit protein bL21</fullName>
    </recommendedName>
</protein>
<evidence type="ECO:0000256" key="5">
    <source>
        <dbReference type="ARBA" id="ARBA00023274"/>
    </source>
</evidence>
<dbReference type="HAMAP" id="MF_01363">
    <property type="entry name" value="Ribosomal_bL21"/>
    <property type="match status" value="1"/>
</dbReference>
<evidence type="ECO:0000256" key="7">
    <source>
        <dbReference type="RuleBase" id="RU000562"/>
    </source>
</evidence>
<keyword evidence="5 6" id="KW-0687">Ribonucleoprotein</keyword>
<keyword evidence="3 6" id="KW-0694">RNA-binding</keyword>
<dbReference type="InterPro" id="IPR018258">
    <property type="entry name" value="Ribosomal_bL21_CS"/>
</dbReference>
<evidence type="ECO:0000313" key="9">
    <source>
        <dbReference type="Proteomes" id="UP000177649"/>
    </source>
</evidence>
<dbReference type="STRING" id="1802370.A2Z62_02135"/>
<organism evidence="8 9">
    <name type="scientific">Candidatus Terrybacteria bacterium RIFCSPLOWO2_02_42_20</name>
    <dbReference type="NCBI Taxonomy" id="1802370"/>
    <lineage>
        <taxon>Bacteria</taxon>
        <taxon>Candidatus Terryibacteriota</taxon>
    </lineage>
</organism>
<dbReference type="InterPro" id="IPR036164">
    <property type="entry name" value="bL21-like_sf"/>
</dbReference>
<reference evidence="8 9" key="1">
    <citation type="journal article" date="2016" name="Nat. Commun.">
        <title>Thousands of microbial genomes shed light on interconnected biogeochemical processes in an aquifer system.</title>
        <authorList>
            <person name="Anantharaman K."/>
            <person name="Brown C.T."/>
            <person name="Hug L.A."/>
            <person name="Sharon I."/>
            <person name="Castelle C.J."/>
            <person name="Probst A.J."/>
            <person name="Thomas B.C."/>
            <person name="Singh A."/>
            <person name="Wilkins M.J."/>
            <person name="Karaoz U."/>
            <person name="Brodie E.L."/>
            <person name="Williams K.H."/>
            <person name="Hubbard S.S."/>
            <person name="Banfield J.F."/>
        </authorList>
    </citation>
    <scope>NUCLEOTIDE SEQUENCE [LARGE SCALE GENOMIC DNA]</scope>
</reference>
<gene>
    <name evidence="6" type="primary">rplU</name>
    <name evidence="8" type="ORF">A2Z62_02135</name>
</gene>
<proteinExistence type="inferred from homology"/>
<evidence type="ECO:0000256" key="4">
    <source>
        <dbReference type="ARBA" id="ARBA00022980"/>
    </source>
</evidence>
<accession>A0A1G2PZ81</accession>
<name>A0A1G2PZ81_9BACT</name>
<keyword evidence="2 6" id="KW-0699">rRNA-binding</keyword>
<dbReference type="SUPFAM" id="SSF141091">
    <property type="entry name" value="L21p-like"/>
    <property type="match status" value="1"/>
</dbReference>
<evidence type="ECO:0000256" key="3">
    <source>
        <dbReference type="ARBA" id="ARBA00022884"/>
    </source>
</evidence>
<comment type="function">
    <text evidence="6 7">This protein binds to 23S rRNA in the presence of protein L20.</text>
</comment>
<dbReference type="PANTHER" id="PTHR21349:SF0">
    <property type="entry name" value="LARGE RIBOSOMAL SUBUNIT PROTEIN BL21M"/>
    <property type="match status" value="1"/>
</dbReference>
<dbReference type="PROSITE" id="PS01169">
    <property type="entry name" value="RIBOSOMAL_L21"/>
    <property type="match status" value="1"/>
</dbReference>
<dbReference type="NCBIfam" id="TIGR00061">
    <property type="entry name" value="L21"/>
    <property type="match status" value="1"/>
</dbReference>
<dbReference type="GO" id="GO:0005840">
    <property type="term" value="C:ribosome"/>
    <property type="evidence" value="ECO:0007669"/>
    <property type="project" value="UniProtKB-KW"/>
</dbReference>
<keyword evidence="4 6" id="KW-0689">Ribosomal protein</keyword>
<dbReference type="PANTHER" id="PTHR21349">
    <property type="entry name" value="50S RIBOSOMAL PROTEIN L21"/>
    <property type="match status" value="1"/>
</dbReference>
<comment type="caution">
    <text evidence="8">The sequence shown here is derived from an EMBL/GenBank/DDBJ whole genome shotgun (WGS) entry which is preliminary data.</text>
</comment>
<dbReference type="Proteomes" id="UP000177649">
    <property type="component" value="Unassembled WGS sequence"/>
</dbReference>
<evidence type="ECO:0000256" key="6">
    <source>
        <dbReference type="HAMAP-Rule" id="MF_01363"/>
    </source>
</evidence>
<evidence type="ECO:0000256" key="2">
    <source>
        <dbReference type="ARBA" id="ARBA00022730"/>
    </source>
</evidence>
<dbReference type="AlphaFoldDB" id="A0A1G2PZ81"/>
<dbReference type="GO" id="GO:0006412">
    <property type="term" value="P:translation"/>
    <property type="evidence" value="ECO:0007669"/>
    <property type="project" value="UniProtKB-UniRule"/>
</dbReference>
<dbReference type="GO" id="GO:0003735">
    <property type="term" value="F:structural constituent of ribosome"/>
    <property type="evidence" value="ECO:0007669"/>
    <property type="project" value="InterPro"/>
</dbReference>
<comment type="similarity">
    <text evidence="1 6 7">Belongs to the bacterial ribosomal protein bL21 family.</text>
</comment>
<comment type="subunit">
    <text evidence="6">Part of the 50S ribosomal subunit. Contacts protein L20.</text>
</comment>
<dbReference type="Pfam" id="PF00829">
    <property type="entry name" value="Ribosomal_L21p"/>
    <property type="match status" value="1"/>
</dbReference>
<dbReference type="EMBL" id="MHTA01000032">
    <property type="protein sequence ID" value="OHA53630.1"/>
    <property type="molecule type" value="Genomic_DNA"/>
</dbReference>
<sequence length="107" mass="12065">MNSNKSAVIETGGKQYLVQPGQTLKIEKIKDAKEGGKISFDNVLLLIDGEDIKLGKPYVEGAKVLAEVKKEGRAEKVTVLRYKRKTRARRKMGHRQPFTEVVIQEIK</sequence>
<dbReference type="InterPro" id="IPR028909">
    <property type="entry name" value="bL21-like"/>
</dbReference>
<dbReference type="InterPro" id="IPR001787">
    <property type="entry name" value="Ribosomal_bL21"/>
</dbReference>
<dbReference type="GO" id="GO:0019843">
    <property type="term" value="F:rRNA binding"/>
    <property type="evidence" value="ECO:0007669"/>
    <property type="project" value="UniProtKB-UniRule"/>
</dbReference>
<dbReference type="GO" id="GO:1990904">
    <property type="term" value="C:ribonucleoprotein complex"/>
    <property type="evidence" value="ECO:0007669"/>
    <property type="project" value="UniProtKB-KW"/>
</dbReference>